<evidence type="ECO:0000256" key="3">
    <source>
        <dbReference type="ARBA" id="ARBA00022801"/>
    </source>
</evidence>
<organism evidence="5 6">
    <name type="scientific">Aphis craccivora</name>
    <name type="common">Cowpea aphid</name>
    <dbReference type="NCBI Taxonomy" id="307492"/>
    <lineage>
        <taxon>Eukaryota</taxon>
        <taxon>Metazoa</taxon>
        <taxon>Ecdysozoa</taxon>
        <taxon>Arthropoda</taxon>
        <taxon>Hexapoda</taxon>
        <taxon>Insecta</taxon>
        <taxon>Pterygota</taxon>
        <taxon>Neoptera</taxon>
        <taxon>Paraneoptera</taxon>
        <taxon>Hemiptera</taxon>
        <taxon>Sternorrhyncha</taxon>
        <taxon>Aphidomorpha</taxon>
        <taxon>Aphidoidea</taxon>
        <taxon>Aphididae</taxon>
        <taxon>Aphidini</taxon>
        <taxon>Aphis</taxon>
        <taxon>Aphis</taxon>
    </lineage>
</organism>
<dbReference type="Gene3D" id="3.90.320.10">
    <property type="match status" value="1"/>
</dbReference>
<keyword evidence="4" id="KW-0269">Exonuclease</keyword>
<dbReference type="InterPro" id="IPR034720">
    <property type="entry name" value="Viral_alk_exo"/>
</dbReference>
<evidence type="ECO:0000313" key="5">
    <source>
        <dbReference type="EMBL" id="KAF0698263.1"/>
    </source>
</evidence>
<keyword evidence="2" id="KW-0255">Endonuclease</keyword>
<gene>
    <name evidence="5" type="ORF">FWK35_00028771</name>
</gene>
<keyword evidence="1" id="KW-0540">Nuclease</keyword>
<dbReference type="GO" id="GO:0004519">
    <property type="term" value="F:endonuclease activity"/>
    <property type="evidence" value="ECO:0007669"/>
    <property type="project" value="UniProtKB-KW"/>
</dbReference>
<evidence type="ECO:0000256" key="1">
    <source>
        <dbReference type="ARBA" id="ARBA00022722"/>
    </source>
</evidence>
<name>A0A6G0VN02_APHCR</name>
<protein>
    <submittedName>
        <fullName evidence="5">YqaJ domain-containing protein</fullName>
    </submittedName>
</protein>
<evidence type="ECO:0000256" key="2">
    <source>
        <dbReference type="ARBA" id="ARBA00022759"/>
    </source>
</evidence>
<dbReference type="Proteomes" id="UP000478052">
    <property type="component" value="Unassembled WGS sequence"/>
</dbReference>
<dbReference type="GO" id="GO:0004527">
    <property type="term" value="F:exonuclease activity"/>
    <property type="evidence" value="ECO:0007669"/>
    <property type="project" value="UniProtKB-KW"/>
</dbReference>
<dbReference type="InterPro" id="IPR011604">
    <property type="entry name" value="PDDEXK-like_dom_sf"/>
</dbReference>
<reference evidence="5 6" key="1">
    <citation type="submission" date="2019-08" db="EMBL/GenBank/DDBJ databases">
        <title>Whole genome of Aphis craccivora.</title>
        <authorList>
            <person name="Voronova N.V."/>
            <person name="Shulinski R.S."/>
            <person name="Bandarenka Y.V."/>
            <person name="Zhorov D.G."/>
            <person name="Warner D."/>
        </authorList>
    </citation>
    <scope>NUCLEOTIDE SEQUENCE [LARGE SCALE GENOMIC DNA]</scope>
    <source>
        <strain evidence="5">180601</strain>
        <tissue evidence="5">Whole Body</tissue>
    </source>
</reference>
<dbReference type="InterPro" id="IPR051703">
    <property type="entry name" value="NF-kappa-B_Signaling_Reg"/>
</dbReference>
<proteinExistence type="predicted"/>
<accession>A0A6G0VN02</accession>
<keyword evidence="6" id="KW-1185">Reference proteome</keyword>
<evidence type="ECO:0000256" key="4">
    <source>
        <dbReference type="ARBA" id="ARBA00022839"/>
    </source>
</evidence>
<dbReference type="EMBL" id="VUJU01014964">
    <property type="protein sequence ID" value="KAF0698263.1"/>
    <property type="molecule type" value="Genomic_DNA"/>
</dbReference>
<dbReference type="OrthoDB" id="6605173at2759"/>
<keyword evidence="3" id="KW-0378">Hydrolase</keyword>
<sequence>MITNSMKDEAVNLPTSTYLGTVDGPDEHYGAVEELGCAIIDMPKDEYLREENKFLNNLKLSIHEIEEVERKTVGQKNNTLWQKYRKTRLTASNFGKVCKLRASPSLANTVKSILYDIFQGNSATRYGIENESMAKRDFEKQYSKTIEPAGVESRWINWQRLKIIEIKCPQSIKEYMPEEAFKDIWTPKGFVVDQIYRDEKFLKNNIEPQTTKFFMESLVPEIIDSRFDRGLPIRSVCILIYTKTANAGI</sequence>
<dbReference type="GO" id="GO:0006281">
    <property type="term" value="P:DNA repair"/>
    <property type="evidence" value="ECO:0007669"/>
    <property type="project" value="UniProtKB-ARBA"/>
</dbReference>
<comment type="caution">
    <text evidence="5">The sequence shown here is derived from an EMBL/GenBank/DDBJ whole genome shotgun (WGS) entry which is preliminary data.</text>
</comment>
<dbReference type="AlphaFoldDB" id="A0A6G0VN02"/>
<dbReference type="Pfam" id="PF01771">
    <property type="entry name" value="Viral_alk_exo"/>
    <property type="match status" value="1"/>
</dbReference>
<dbReference type="PANTHER" id="PTHR46609:SF8">
    <property type="entry name" value="YQAJ VIRAL RECOMBINASE DOMAIN-CONTAINING PROTEIN"/>
    <property type="match status" value="1"/>
</dbReference>
<feature type="non-terminal residue" evidence="5">
    <location>
        <position position="249"/>
    </location>
</feature>
<evidence type="ECO:0000313" key="6">
    <source>
        <dbReference type="Proteomes" id="UP000478052"/>
    </source>
</evidence>
<dbReference type="SUPFAM" id="SSF52980">
    <property type="entry name" value="Restriction endonuclease-like"/>
    <property type="match status" value="1"/>
</dbReference>
<dbReference type="InterPro" id="IPR011335">
    <property type="entry name" value="Restrct_endonuc-II-like"/>
</dbReference>
<dbReference type="PANTHER" id="PTHR46609">
    <property type="entry name" value="EXONUCLEASE, PHAGE-TYPE/RECB, C-TERMINAL DOMAIN-CONTAINING PROTEIN"/>
    <property type="match status" value="1"/>
</dbReference>